<gene>
    <name evidence="1" type="ORF">LCGC14_2741820</name>
</gene>
<protein>
    <submittedName>
        <fullName evidence="1">Uncharacterized protein</fullName>
    </submittedName>
</protein>
<name>A0A0F8Z492_9ZZZZ</name>
<reference evidence="1" key="1">
    <citation type="journal article" date="2015" name="Nature">
        <title>Complex archaea that bridge the gap between prokaryotes and eukaryotes.</title>
        <authorList>
            <person name="Spang A."/>
            <person name="Saw J.H."/>
            <person name="Jorgensen S.L."/>
            <person name="Zaremba-Niedzwiedzka K."/>
            <person name="Martijn J."/>
            <person name="Lind A.E."/>
            <person name="van Eijk R."/>
            <person name="Schleper C."/>
            <person name="Guy L."/>
            <person name="Ettema T.J."/>
        </authorList>
    </citation>
    <scope>NUCLEOTIDE SEQUENCE</scope>
</reference>
<feature type="non-terminal residue" evidence="1">
    <location>
        <position position="33"/>
    </location>
</feature>
<accession>A0A0F8Z492</accession>
<evidence type="ECO:0000313" key="1">
    <source>
        <dbReference type="EMBL" id="KKK88568.1"/>
    </source>
</evidence>
<dbReference type="AlphaFoldDB" id="A0A0F8Z492"/>
<dbReference type="EMBL" id="LAZR01049895">
    <property type="protein sequence ID" value="KKK88568.1"/>
    <property type="molecule type" value="Genomic_DNA"/>
</dbReference>
<organism evidence="1">
    <name type="scientific">marine sediment metagenome</name>
    <dbReference type="NCBI Taxonomy" id="412755"/>
    <lineage>
        <taxon>unclassified sequences</taxon>
        <taxon>metagenomes</taxon>
        <taxon>ecological metagenomes</taxon>
    </lineage>
</organism>
<comment type="caution">
    <text evidence="1">The sequence shown here is derived from an EMBL/GenBank/DDBJ whole genome shotgun (WGS) entry which is preliminary data.</text>
</comment>
<sequence length="33" mass="3871">MSHVPLLVCYNCHSHRRMYREAKERVDKGIGAL</sequence>
<proteinExistence type="predicted"/>